<dbReference type="Gene3D" id="3.40.50.300">
    <property type="entry name" value="P-loop containing nucleotide triphosphate hydrolases"/>
    <property type="match status" value="1"/>
</dbReference>
<dbReference type="InterPro" id="IPR032823">
    <property type="entry name" value="BCA_ABC_TP_C"/>
</dbReference>
<reference evidence="5 6" key="1">
    <citation type="submission" date="2015-10" db="EMBL/GenBank/DDBJ databases">
        <title>Draft genome sequence of Streptomyces corchorusii DSM 40340, type strain for the species Streptomyces corchorusii.</title>
        <authorList>
            <person name="Ruckert C."/>
            <person name="Winkler A."/>
            <person name="Kalinowski J."/>
            <person name="Kampfer P."/>
            <person name="Glaeser S."/>
        </authorList>
    </citation>
    <scope>NUCLEOTIDE SEQUENCE [LARGE SCALE GENOMIC DNA]</scope>
    <source>
        <strain evidence="5 6">DSM 40340</strain>
    </source>
</reference>
<keyword evidence="1" id="KW-0813">Transport</keyword>
<dbReference type="PANTHER" id="PTHR45772:SF1">
    <property type="entry name" value="ABC TRANSPORTER ATP-BINDING PROTEIN"/>
    <property type="match status" value="1"/>
</dbReference>
<accession>A0A124HJI5</accession>
<dbReference type="AlphaFoldDB" id="A0A124HJI5"/>
<dbReference type="InterPro" id="IPR003439">
    <property type="entry name" value="ABC_transporter-like_ATP-bd"/>
</dbReference>
<dbReference type="SMART" id="SM00382">
    <property type="entry name" value="AAA"/>
    <property type="match status" value="1"/>
</dbReference>
<keyword evidence="3 5" id="KW-0067">ATP-binding</keyword>
<dbReference type="PANTHER" id="PTHR45772">
    <property type="entry name" value="CONSERVED COMPONENT OF ABC TRANSPORTER FOR NATURAL AMINO ACIDS-RELATED"/>
    <property type="match status" value="1"/>
</dbReference>
<comment type="caution">
    <text evidence="5">The sequence shown here is derived from an EMBL/GenBank/DDBJ whole genome shotgun (WGS) entry which is preliminary data.</text>
</comment>
<dbReference type="EMBL" id="LMWP01000053">
    <property type="protein sequence ID" value="KUN16574.1"/>
    <property type="molecule type" value="Genomic_DNA"/>
</dbReference>
<dbReference type="GO" id="GO:0005886">
    <property type="term" value="C:plasma membrane"/>
    <property type="evidence" value="ECO:0007669"/>
    <property type="project" value="TreeGrafter"/>
</dbReference>
<dbReference type="SUPFAM" id="SSF52540">
    <property type="entry name" value="P-loop containing nucleoside triphosphate hydrolases"/>
    <property type="match status" value="1"/>
</dbReference>
<evidence type="ECO:0000256" key="2">
    <source>
        <dbReference type="ARBA" id="ARBA00022741"/>
    </source>
</evidence>
<evidence type="ECO:0000259" key="4">
    <source>
        <dbReference type="PROSITE" id="PS50893"/>
    </source>
</evidence>
<name>A0A124HJI5_STRCK</name>
<dbReference type="Pfam" id="PF12399">
    <property type="entry name" value="BCA_ABC_TP_C"/>
    <property type="match status" value="1"/>
</dbReference>
<dbReference type="InterPro" id="IPR027417">
    <property type="entry name" value="P-loop_NTPase"/>
</dbReference>
<evidence type="ECO:0000256" key="1">
    <source>
        <dbReference type="ARBA" id="ARBA00022448"/>
    </source>
</evidence>
<organism evidence="5 6">
    <name type="scientific">Streptomyces corchorusii</name>
    <name type="common">Streptomyces chibaensis</name>
    <dbReference type="NCBI Taxonomy" id="1903"/>
    <lineage>
        <taxon>Bacteria</taxon>
        <taxon>Bacillati</taxon>
        <taxon>Actinomycetota</taxon>
        <taxon>Actinomycetes</taxon>
        <taxon>Kitasatosporales</taxon>
        <taxon>Streptomycetaceae</taxon>
        <taxon>Streptomyces</taxon>
    </lineage>
</organism>
<dbReference type="InterPro" id="IPR051120">
    <property type="entry name" value="ABC_AA/LPS_Transport"/>
</dbReference>
<dbReference type="GO" id="GO:0016887">
    <property type="term" value="F:ATP hydrolysis activity"/>
    <property type="evidence" value="ECO:0007669"/>
    <property type="project" value="InterPro"/>
</dbReference>
<feature type="domain" description="ABC transporter" evidence="4">
    <location>
        <begin position="17"/>
        <end position="267"/>
    </location>
</feature>
<evidence type="ECO:0000256" key="3">
    <source>
        <dbReference type="ARBA" id="ARBA00022840"/>
    </source>
</evidence>
<dbReference type="InterPro" id="IPR003593">
    <property type="entry name" value="AAA+_ATPase"/>
</dbReference>
<sequence>MEERSVSHTRWPRRPVTTAVEVFRATVRYGGVTAVEDFTFSHSSGGVIGLIGPNGAGKTTLMNALSGVTPLTSGTIRVNGHDITSVGPVRTARLGVTRTFQNLQIFGSLTVLQNVMLPRTARSLSLSLGHVLGLASARRRIAVERRTAHELLERVGMAQYAHLSANSLAYGLQRRVEIARALAGDPALLLLDEPLAGLARAESTDLTSLFTDIAAEGVTVLLVEHDVAGVLSVSDRVVVLDHGRLLADGTSERIAADPAVRAAYLGEER</sequence>
<keyword evidence="2" id="KW-0547">Nucleotide-binding</keyword>
<evidence type="ECO:0000313" key="5">
    <source>
        <dbReference type="EMBL" id="KUN16574.1"/>
    </source>
</evidence>
<dbReference type="PROSITE" id="PS50893">
    <property type="entry name" value="ABC_TRANSPORTER_2"/>
    <property type="match status" value="1"/>
</dbReference>
<dbReference type="GO" id="GO:0005524">
    <property type="term" value="F:ATP binding"/>
    <property type="evidence" value="ECO:0007669"/>
    <property type="project" value="UniProtKB-KW"/>
</dbReference>
<dbReference type="Pfam" id="PF00005">
    <property type="entry name" value="ABC_tran"/>
    <property type="match status" value="1"/>
</dbReference>
<keyword evidence="6" id="KW-1185">Reference proteome</keyword>
<protein>
    <submittedName>
        <fullName evidence="5">ABC transporter ATP-binding protein</fullName>
    </submittedName>
</protein>
<gene>
    <name evidence="5" type="ORF">AQJ11_39195</name>
</gene>
<evidence type="ECO:0000313" key="6">
    <source>
        <dbReference type="Proteomes" id="UP000053398"/>
    </source>
</evidence>
<dbReference type="CDD" id="cd03219">
    <property type="entry name" value="ABC_Mj1267_LivG_branched"/>
    <property type="match status" value="1"/>
</dbReference>
<proteinExistence type="predicted"/>
<dbReference type="Proteomes" id="UP000053398">
    <property type="component" value="Unassembled WGS sequence"/>
</dbReference>